<name>A0ACC5RFM1_9HYPH</name>
<proteinExistence type="predicted"/>
<gene>
    <name evidence="1" type="ORF">JHL16_33745</name>
</gene>
<keyword evidence="1" id="KW-0547">Nucleotide-binding</keyword>
<evidence type="ECO:0000313" key="1">
    <source>
        <dbReference type="EMBL" id="MBK1871380.1"/>
    </source>
</evidence>
<dbReference type="Proteomes" id="UP000616151">
    <property type="component" value="Unassembled WGS sequence"/>
</dbReference>
<keyword evidence="2" id="KW-1185">Reference proteome</keyword>
<comment type="caution">
    <text evidence="1">The sequence shown here is derived from an EMBL/GenBank/DDBJ whole genome shotgun (WGS) entry which is preliminary data.</text>
</comment>
<sequence>MTSDKQTGKAGVPITIRQLVKTYGSYRALDALDLDIAGGEFLTLLGPSGSGKSTLLMAIAGFIRPDSGLLQFGATDVTRLEPHKRNIGVVFQNYALFPHMTVAQNVAYPLKLRNADKARIDERVRWALALVKLDGFGDRSIHQLSGGQRQRVALARAVVFEPSVLLMDEPLSALDKKLREHMQIEIRRLHETLGVTTIYVTHDQREALTMSDRIAVINHGRFAQIGAPKALYEKPASRFVAEFIGDATLLPLDAGQKRPTFRGRAVKTKDASQDNGSYIVLRPEKIRLVGKDEDAGWNCFAGTLDDIVYQGESVLLSVRLEGGETLFLRQPTDQQSLAALPERNQPVEVGLHANDTLIVPEEAA</sequence>
<evidence type="ECO:0000313" key="2">
    <source>
        <dbReference type="Proteomes" id="UP000616151"/>
    </source>
</evidence>
<keyword evidence="1" id="KW-0067">ATP-binding</keyword>
<reference evidence="1" key="1">
    <citation type="submission" date="2021-01" db="EMBL/GenBank/DDBJ databases">
        <authorList>
            <person name="Sun Q."/>
        </authorList>
    </citation>
    <scope>NUCLEOTIDE SEQUENCE</scope>
    <source>
        <strain evidence="1">YIM B02566</strain>
    </source>
</reference>
<accession>A0ACC5RFM1</accession>
<dbReference type="EMBL" id="JAENHL010000008">
    <property type="protein sequence ID" value="MBK1871380.1"/>
    <property type="molecule type" value="Genomic_DNA"/>
</dbReference>
<protein>
    <submittedName>
        <fullName evidence="1">ABC transporter ATP-binding protein</fullName>
    </submittedName>
</protein>
<organism evidence="1 2">
    <name type="scientific">Taklimakanibacter albus</name>
    <dbReference type="NCBI Taxonomy" id="2800327"/>
    <lineage>
        <taxon>Bacteria</taxon>
        <taxon>Pseudomonadati</taxon>
        <taxon>Pseudomonadota</taxon>
        <taxon>Alphaproteobacteria</taxon>
        <taxon>Hyphomicrobiales</taxon>
        <taxon>Aestuariivirgaceae</taxon>
        <taxon>Taklimakanibacter</taxon>
    </lineage>
</organism>